<keyword evidence="6 9" id="KW-0547">Nucleotide-binding</keyword>
<dbReference type="EMBL" id="NSJB01000003">
    <property type="protein sequence ID" value="PAT37486.1"/>
    <property type="molecule type" value="Genomic_DNA"/>
</dbReference>
<dbReference type="HAMAP" id="MF_00639">
    <property type="entry name" value="MurD"/>
    <property type="match status" value="1"/>
</dbReference>
<evidence type="ECO:0000256" key="5">
    <source>
        <dbReference type="ARBA" id="ARBA00022618"/>
    </source>
</evidence>
<dbReference type="Pfam" id="PF02875">
    <property type="entry name" value="Mur_ligase_C"/>
    <property type="match status" value="1"/>
</dbReference>
<keyword evidence="9" id="KW-0133">Cell shape</keyword>
<dbReference type="InterPro" id="IPR036615">
    <property type="entry name" value="Mur_ligase_C_dom_sf"/>
</dbReference>
<keyword evidence="5 9" id="KW-0132">Cell division</keyword>
<protein>
    <recommendedName>
        <fullName evidence="9">UDP-N-acetylmuramoylalanine--D-glutamate ligase</fullName>
        <ecNumber evidence="9">6.3.2.9</ecNumber>
    </recommendedName>
    <alternativeName>
        <fullName evidence="9">D-glutamic acid-adding enzyme</fullName>
    </alternativeName>
    <alternativeName>
        <fullName evidence="9">UDP-N-acetylmuramoyl-L-alanyl-D-glutamate synthetase</fullName>
    </alternativeName>
</protein>
<dbReference type="InterPro" id="IPR018109">
    <property type="entry name" value="Folylpolyglutamate_synth_CS"/>
</dbReference>
<evidence type="ECO:0000313" key="13">
    <source>
        <dbReference type="EMBL" id="PAT37486.1"/>
    </source>
</evidence>
<dbReference type="UniPathway" id="UPA00219"/>
<dbReference type="AlphaFoldDB" id="A0A2A2AI48"/>
<comment type="catalytic activity">
    <reaction evidence="9">
        <text>UDP-N-acetyl-alpha-D-muramoyl-L-alanine + D-glutamate + ATP = UDP-N-acetyl-alpha-D-muramoyl-L-alanyl-D-glutamate + ADP + phosphate + H(+)</text>
        <dbReference type="Rhea" id="RHEA:16429"/>
        <dbReference type="ChEBI" id="CHEBI:15378"/>
        <dbReference type="ChEBI" id="CHEBI:29986"/>
        <dbReference type="ChEBI" id="CHEBI:30616"/>
        <dbReference type="ChEBI" id="CHEBI:43474"/>
        <dbReference type="ChEBI" id="CHEBI:83898"/>
        <dbReference type="ChEBI" id="CHEBI:83900"/>
        <dbReference type="ChEBI" id="CHEBI:456216"/>
        <dbReference type="EC" id="6.3.2.9"/>
    </reaction>
</comment>
<comment type="caution">
    <text evidence="13">The sequence shown here is derived from an EMBL/GenBank/DDBJ whole genome shotgun (WGS) entry which is preliminary data.</text>
</comment>
<name>A0A2A2AI48_9BURK</name>
<dbReference type="GO" id="GO:0008360">
    <property type="term" value="P:regulation of cell shape"/>
    <property type="evidence" value="ECO:0007669"/>
    <property type="project" value="UniProtKB-KW"/>
</dbReference>
<feature type="compositionally biased region" description="Low complexity" evidence="10">
    <location>
        <begin position="231"/>
        <end position="245"/>
    </location>
</feature>
<dbReference type="Pfam" id="PF21799">
    <property type="entry name" value="MurD-like_N"/>
    <property type="match status" value="1"/>
</dbReference>
<keyword evidence="4 9" id="KW-0436">Ligase</keyword>
<accession>A0A2A2AI48</accession>
<dbReference type="GO" id="GO:0005737">
    <property type="term" value="C:cytoplasm"/>
    <property type="evidence" value="ECO:0007669"/>
    <property type="project" value="UniProtKB-SubCell"/>
</dbReference>
<evidence type="ECO:0000256" key="1">
    <source>
        <dbReference type="ARBA" id="ARBA00004496"/>
    </source>
</evidence>
<dbReference type="InterPro" id="IPR005762">
    <property type="entry name" value="MurD"/>
</dbReference>
<dbReference type="GO" id="GO:0005524">
    <property type="term" value="F:ATP binding"/>
    <property type="evidence" value="ECO:0007669"/>
    <property type="project" value="UniProtKB-UniRule"/>
</dbReference>
<gene>
    <name evidence="9" type="primary">murD</name>
    <name evidence="13" type="ORF">CK625_07260</name>
</gene>
<proteinExistence type="inferred from homology"/>
<dbReference type="Gene3D" id="3.90.190.20">
    <property type="entry name" value="Mur ligase, C-terminal domain"/>
    <property type="match status" value="1"/>
</dbReference>
<dbReference type="EC" id="6.3.2.9" evidence="9"/>
<comment type="similarity">
    <text evidence="9">Belongs to the MurCDEF family.</text>
</comment>
<dbReference type="InterPro" id="IPR036565">
    <property type="entry name" value="Mur-like_cat_sf"/>
</dbReference>
<comment type="function">
    <text evidence="9">Cell wall formation. Catalyzes the addition of glutamate to the nucleotide precursor UDP-N-acetylmuramoyl-L-alanine (UMA).</text>
</comment>
<evidence type="ECO:0000313" key="14">
    <source>
        <dbReference type="Proteomes" id="UP000218054"/>
    </source>
</evidence>
<feature type="domain" description="Mur ligase central" evidence="12">
    <location>
        <begin position="133"/>
        <end position="166"/>
    </location>
</feature>
<evidence type="ECO:0000256" key="4">
    <source>
        <dbReference type="ARBA" id="ARBA00022598"/>
    </source>
</evidence>
<organism evidence="13 14">
    <name type="scientific">Vandammella animalimorsus</name>
    <dbReference type="NCBI Taxonomy" id="2029117"/>
    <lineage>
        <taxon>Bacteria</taxon>
        <taxon>Pseudomonadati</taxon>
        <taxon>Pseudomonadota</taxon>
        <taxon>Betaproteobacteria</taxon>
        <taxon>Burkholderiales</taxon>
        <taxon>Comamonadaceae</taxon>
        <taxon>Vandammella</taxon>
    </lineage>
</organism>
<comment type="subcellular location">
    <subcellularLocation>
        <location evidence="1 9">Cytoplasm</location>
    </subcellularLocation>
</comment>
<dbReference type="GO" id="GO:0008764">
    <property type="term" value="F:UDP-N-acetylmuramoylalanine-D-glutamate ligase activity"/>
    <property type="evidence" value="ECO:0007669"/>
    <property type="project" value="UniProtKB-UniRule"/>
</dbReference>
<evidence type="ECO:0000259" key="11">
    <source>
        <dbReference type="Pfam" id="PF02875"/>
    </source>
</evidence>
<dbReference type="GO" id="GO:0009252">
    <property type="term" value="P:peptidoglycan biosynthetic process"/>
    <property type="evidence" value="ECO:0007669"/>
    <property type="project" value="UniProtKB-UniRule"/>
</dbReference>
<dbReference type="InterPro" id="IPR013221">
    <property type="entry name" value="Mur_ligase_cen"/>
</dbReference>
<sequence>MPTPTTTASPLVLILGLGVSGLAMARWCASQGQRVRVADTRAAPPGQQALQQLPGVECRFGQPLQAQLLCSSVGHVEVSAVYCSPGLAPAEVAAVREAAARSGVFFGGELDLFTQALRHLRQQHRYQPQVLAITGTNGKTTVTSLTAQLLERAGQRVAVAGNIGPSLLDTLAQCLAQAEAAAQQEEEQQGQAQPAPAAPAAEQEAGAGMDAGAESEADADTDTDVTDADADAAAQPPAAAAQPGPDALARALPQTWVLELSSFQLDYSSGFEPTAGVILNISQDHLDWHGSQQAYVQAKAKVYGQQGVVVMNRDDAALMALLPELTPAPAIKSPKGGRAAAQRQVLHFGLQAPQQWGDWGVVVEHGMPWLARAVGEAPPAGRSGQGRKAQAGEWFVQRLMPADAMRIRGQHNVANALAALALASATGAALAPMLHGLREYRGEPHRVQSLGLVQGVEYIDDSKGTNVGATAAALCGLAPDARASRRLVVILGGLGKGQDFAPLREPVRQAARAVLLIGQDAPAIAQALHDCGVPLVHADGLPEAVAQAAALAQPGDAVLLSPACASMDMFRDYAHRAQVFADSVQALALEAGQSLEAWT</sequence>
<evidence type="ECO:0000256" key="8">
    <source>
        <dbReference type="ARBA" id="ARBA00023306"/>
    </source>
</evidence>
<feature type="region of interest" description="Disordered" evidence="10">
    <location>
        <begin position="182"/>
        <end position="245"/>
    </location>
</feature>
<feature type="domain" description="Mur ligase central" evidence="12">
    <location>
        <begin position="253"/>
        <end position="323"/>
    </location>
</feature>
<comment type="pathway">
    <text evidence="2 9">Cell wall biogenesis; peptidoglycan biosynthesis.</text>
</comment>
<feature type="binding site" evidence="9">
    <location>
        <begin position="135"/>
        <end position="141"/>
    </location>
    <ligand>
        <name>ATP</name>
        <dbReference type="ChEBI" id="CHEBI:30616"/>
    </ligand>
</feature>
<dbReference type="PANTHER" id="PTHR43692">
    <property type="entry name" value="UDP-N-ACETYLMURAMOYLALANINE--D-GLUTAMATE LIGASE"/>
    <property type="match status" value="1"/>
</dbReference>
<feature type="domain" description="Mur ligase C-terminal" evidence="11">
    <location>
        <begin position="445"/>
        <end position="564"/>
    </location>
</feature>
<dbReference type="InterPro" id="IPR004101">
    <property type="entry name" value="Mur_ligase_C"/>
</dbReference>
<dbReference type="SUPFAM" id="SSF51984">
    <property type="entry name" value="MurCD N-terminal domain"/>
    <property type="match status" value="1"/>
</dbReference>
<dbReference type="GO" id="GO:0071555">
    <property type="term" value="P:cell wall organization"/>
    <property type="evidence" value="ECO:0007669"/>
    <property type="project" value="UniProtKB-KW"/>
</dbReference>
<feature type="compositionally biased region" description="Low complexity" evidence="10">
    <location>
        <begin position="182"/>
        <end position="212"/>
    </location>
</feature>
<dbReference type="GO" id="GO:0051301">
    <property type="term" value="P:cell division"/>
    <property type="evidence" value="ECO:0007669"/>
    <property type="project" value="UniProtKB-KW"/>
</dbReference>
<evidence type="ECO:0000256" key="6">
    <source>
        <dbReference type="ARBA" id="ARBA00022741"/>
    </source>
</evidence>
<keyword evidence="14" id="KW-1185">Reference proteome</keyword>
<keyword evidence="9" id="KW-0961">Cell wall biogenesis/degradation</keyword>
<keyword evidence="8 9" id="KW-0131">Cell cycle</keyword>
<evidence type="ECO:0000256" key="10">
    <source>
        <dbReference type="SAM" id="MobiDB-lite"/>
    </source>
</evidence>
<keyword evidence="7 9" id="KW-0067">ATP-binding</keyword>
<keyword evidence="3 9" id="KW-0963">Cytoplasm</keyword>
<dbReference type="SUPFAM" id="SSF53623">
    <property type="entry name" value="MurD-like peptide ligases, catalytic domain"/>
    <property type="match status" value="1"/>
</dbReference>
<dbReference type="SUPFAM" id="SSF53244">
    <property type="entry name" value="MurD-like peptide ligases, peptide-binding domain"/>
    <property type="match status" value="1"/>
</dbReference>
<evidence type="ECO:0000259" key="12">
    <source>
        <dbReference type="Pfam" id="PF08245"/>
    </source>
</evidence>
<evidence type="ECO:0000256" key="9">
    <source>
        <dbReference type="HAMAP-Rule" id="MF_00639"/>
    </source>
</evidence>
<evidence type="ECO:0000256" key="7">
    <source>
        <dbReference type="ARBA" id="ARBA00022840"/>
    </source>
</evidence>
<dbReference type="PANTHER" id="PTHR43692:SF1">
    <property type="entry name" value="UDP-N-ACETYLMURAMOYLALANINE--D-GLUTAMATE LIGASE"/>
    <property type="match status" value="1"/>
</dbReference>
<dbReference type="Proteomes" id="UP000218054">
    <property type="component" value="Unassembled WGS sequence"/>
</dbReference>
<evidence type="ECO:0000256" key="2">
    <source>
        <dbReference type="ARBA" id="ARBA00004752"/>
    </source>
</evidence>
<reference evidence="13 14" key="1">
    <citation type="submission" date="2017-08" db="EMBL/GenBank/DDBJ databases">
        <title>WGS of Clinical strains of the CDC Group NO-1 linked to zoonotic infections in humans.</title>
        <authorList>
            <person name="Bernier A.-M."/>
            <person name="Bernard K."/>
        </authorList>
    </citation>
    <scope>NUCLEOTIDE SEQUENCE [LARGE SCALE GENOMIC DNA]</scope>
    <source>
        <strain evidence="13 14">NML00-0135</strain>
    </source>
</reference>
<feature type="compositionally biased region" description="Acidic residues" evidence="10">
    <location>
        <begin position="213"/>
        <end position="230"/>
    </location>
</feature>
<keyword evidence="9" id="KW-0573">Peptidoglycan synthesis</keyword>
<evidence type="ECO:0000256" key="3">
    <source>
        <dbReference type="ARBA" id="ARBA00022490"/>
    </source>
</evidence>
<dbReference type="RefSeq" id="WP_095539715.1">
    <property type="nucleotide sequence ID" value="NZ_NSJB01000003.1"/>
</dbReference>
<dbReference type="Gene3D" id="3.40.1190.10">
    <property type="entry name" value="Mur-like, catalytic domain"/>
    <property type="match status" value="1"/>
</dbReference>
<dbReference type="Pfam" id="PF08245">
    <property type="entry name" value="Mur_ligase_M"/>
    <property type="match status" value="2"/>
</dbReference>
<dbReference type="GO" id="GO:0004326">
    <property type="term" value="F:tetrahydrofolylpolyglutamate synthase activity"/>
    <property type="evidence" value="ECO:0007669"/>
    <property type="project" value="InterPro"/>
</dbReference>
<dbReference type="Gene3D" id="3.40.50.720">
    <property type="entry name" value="NAD(P)-binding Rossmann-like Domain"/>
    <property type="match status" value="1"/>
</dbReference>
<dbReference type="PROSITE" id="PS01011">
    <property type="entry name" value="FOLYLPOLYGLU_SYNT_1"/>
    <property type="match status" value="1"/>
</dbReference>